<dbReference type="CDD" id="cd16495">
    <property type="entry name" value="RING_CH-C4HC3_MARCH"/>
    <property type="match status" value="1"/>
</dbReference>
<evidence type="ECO:0000256" key="8">
    <source>
        <dbReference type="ARBA" id="ARBA00022989"/>
    </source>
</evidence>
<evidence type="ECO:0000256" key="6">
    <source>
        <dbReference type="ARBA" id="ARBA00022786"/>
    </source>
</evidence>
<evidence type="ECO:0000256" key="7">
    <source>
        <dbReference type="ARBA" id="ARBA00022833"/>
    </source>
</evidence>
<dbReference type="Pfam" id="PF12906">
    <property type="entry name" value="RINGv"/>
    <property type="match status" value="1"/>
</dbReference>
<evidence type="ECO:0000256" key="5">
    <source>
        <dbReference type="ARBA" id="ARBA00022771"/>
    </source>
</evidence>
<evidence type="ECO:0000313" key="12">
    <source>
        <dbReference type="Proteomes" id="UP000494206"/>
    </source>
</evidence>
<dbReference type="OrthoDB" id="264354at2759"/>
<keyword evidence="9" id="KW-0472">Membrane</keyword>
<accession>A0A8S1ETE3</accession>
<dbReference type="PANTHER" id="PTHR46065:SF3">
    <property type="entry name" value="FI20425P1"/>
    <property type="match status" value="1"/>
</dbReference>
<evidence type="ECO:0000256" key="9">
    <source>
        <dbReference type="ARBA" id="ARBA00023136"/>
    </source>
</evidence>
<comment type="caution">
    <text evidence="11">The sequence shown here is derived from an EMBL/GenBank/DDBJ whole genome shotgun (WGS) entry which is preliminary data.</text>
</comment>
<evidence type="ECO:0000256" key="3">
    <source>
        <dbReference type="ARBA" id="ARBA00022692"/>
    </source>
</evidence>
<gene>
    <name evidence="11" type="ORF">CBOVIS_LOCUS6380</name>
</gene>
<dbReference type="GO" id="GO:0008270">
    <property type="term" value="F:zinc ion binding"/>
    <property type="evidence" value="ECO:0007669"/>
    <property type="project" value="UniProtKB-KW"/>
</dbReference>
<keyword evidence="5" id="KW-0863">Zinc-finger</keyword>
<dbReference type="GO" id="GO:0016740">
    <property type="term" value="F:transferase activity"/>
    <property type="evidence" value="ECO:0007669"/>
    <property type="project" value="UniProtKB-KW"/>
</dbReference>
<keyword evidence="2" id="KW-0808">Transferase</keyword>
<keyword evidence="3" id="KW-0812">Transmembrane</keyword>
<keyword evidence="4" id="KW-0479">Metal-binding</keyword>
<keyword evidence="12" id="KW-1185">Reference proteome</keyword>
<proteinExistence type="predicted"/>
<evidence type="ECO:0000313" key="11">
    <source>
        <dbReference type="EMBL" id="CAB3403980.1"/>
    </source>
</evidence>
<sequence>MGLVMSILSVYGEEHERICKFCYGDEGPDSSWLHPCRCIGTLYWVHHKCFELWMTRASATQQLQCQTCKYIYQKSWVLMPPSEWHLPYLDLNMWQWVEILLDIYSTYKFVRGFIWTIEGRRSIFMQCIHFVFWRTFIMSDRRIAWYSALGRTLLSGIFNVNVLPYSEKKESTEEDELRDEQSRMLLEVERDA</sequence>
<keyword evidence="6" id="KW-0833">Ubl conjugation pathway</keyword>
<dbReference type="SUPFAM" id="SSF57850">
    <property type="entry name" value="RING/U-box"/>
    <property type="match status" value="1"/>
</dbReference>
<keyword evidence="8" id="KW-1133">Transmembrane helix</keyword>
<dbReference type="PROSITE" id="PS51292">
    <property type="entry name" value="ZF_RING_CH"/>
    <property type="match status" value="1"/>
</dbReference>
<name>A0A8S1ETE3_9PELO</name>
<feature type="domain" description="RING-CH-type" evidence="10">
    <location>
        <begin position="11"/>
        <end position="75"/>
    </location>
</feature>
<evidence type="ECO:0000256" key="1">
    <source>
        <dbReference type="ARBA" id="ARBA00004141"/>
    </source>
</evidence>
<dbReference type="Proteomes" id="UP000494206">
    <property type="component" value="Unassembled WGS sequence"/>
</dbReference>
<reference evidence="11 12" key="1">
    <citation type="submission" date="2020-04" db="EMBL/GenBank/DDBJ databases">
        <authorList>
            <person name="Laetsch R D."/>
            <person name="Stevens L."/>
            <person name="Kumar S."/>
            <person name="Blaxter L. M."/>
        </authorList>
    </citation>
    <scope>NUCLEOTIDE SEQUENCE [LARGE SCALE GENOMIC DNA]</scope>
</reference>
<dbReference type="SMART" id="SM00744">
    <property type="entry name" value="RINGv"/>
    <property type="match status" value="1"/>
</dbReference>
<dbReference type="Gene3D" id="3.30.40.10">
    <property type="entry name" value="Zinc/RING finger domain, C3HC4 (zinc finger)"/>
    <property type="match status" value="1"/>
</dbReference>
<comment type="subcellular location">
    <subcellularLocation>
        <location evidence="1">Membrane</location>
        <topology evidence="1">Multi-pass membrane protein</topology>
    </subcellularLocation>
</comment>
<dbReference type="PANTHER" id="PTHR46065">
    <property type="entry name" value="E3 UBIQUITIN-PROTEIN LIGASE MARCH 2/3 FAMILY MEMBER"/>
    <property type="match status" value="1"/>
</dbReference>
<dbReference type="AlphaFoldDB" id="A0A8S1ETE3"/>
<keyword evidence="7" id="KW-0862">Zinc</keyword>
<protein>
    <recommendedName>
        <fullName evidence="10">RING-CH-type domain-containing protein</fullName>
    </recommendedName>
</protein>
<dbReference type="EMBL" id="CADEPM010000004">
    <property type="protein sequence ID" value="CAB3403980.1"/>
    <property type="molecule type" value="Genomic_DNA"/>
</dbReference>
<organism evidence="11 12">
    <name type="scientific">Caenorhabditis bovis</name>
    <dbReference type="NCBI Taxonomy" id="2654633"/>
    <lineage>
        <taxon>Eukaryota</taxon>
        <taxon>Metazoa</taxon>
        <taxon>Ecdysozoa</taxon>
        <taxon>Nematoda</taxon>
        <taxon>Chromadorea</taxon>
        <taxon>Rhabditida</taxon>
        <taxon>Rhabditina</taxon>
        <taxon>Rhabditomorpha</taxon>
        <taxon>Rhabditoidea</taxon>
        <taxon>Rhabditidae</taxon>
        <taxon>Peloderinae</taxon>
        <taxon>Caenorhabditis</taxon>
    </lineage>
</organism>
<dbReference type="InterPro" id="IPR011016">
    <property type="entry name" value="Znf_RING-CH"/>
</dbReference>
<evidence type="ECO:0000259" key="10">
    <source>
        <dbReference type="PROSITE" id="PS51292"/>
    </source>
</evidence>
<evidence type="ECO:0000256" key="2">
    <source>
        <dbReference type="ARBA" id="ARBA00022679"/>
    </source>
</evidence>
<dbReference type="InterPro" id="IPR013083">
    <property type="entry name" value="Znf_RING/FYVE/PHD"/>
</dbReference>
<dbReference type="GO" id="GO:0016020">
    <property type="term" value="C:membrane"/>
    <property type="evidence" value="ECO:0007669"/>
    <property type="project" value="UniProtKB-SubCell"/>
</dbReference>
<evidence type="ECO:0000256" key="4">
    <source>
        <dbReference type="ARBA" id="ARBA00022723"/>
    </source>
</evidence>